<reference evidence="9" key="1">
    <citation type="submission" date="2023-06" db="EMBL/GenBank/DDBJ databases">
        <title>Genomic analysis of the entomopathogenic nematode Steinernema hermaphroditum.</title>
        <authorList>
            <person name="Schwarz E.M."/>
            <person name="Heppert J.K."/>
            <person name="Baniya A."/>
            <person name="Schwartz H.T."/>
            <person name="Tan C.-H."/>
            <person name="Antoshechkin I."/>
            <person name="Sternberg P.W."/>
            <person name="Goodrich-Blair H."/>
            <person name="Dillman A.R."/>
        </authorList>
    </citation>
    <scope>NUCLEOTIDE SEQUENCE</scope>
    <source>
        <strain evidence="9">PS9179</strain>
        <tissue evidence="9">Whole animal</tissue>
    </source>
</reference>
<feature type="region of interest" description="Disordered" evidence="7">
    <location>
        <begin position="1"/>
        <end position="20"/>
    </location>
</feature>
<accession>A0AA39M1Z3</accession>
<feature type="compositionally biased region" description="Low complexity" evidence="7">
    <location>
        <begin position="295"/>
        <end position="312"/>
    </location>
</feature>
<feature type="compositionally biased region" description="Basic and acidic residues" evidence="7">
    <location>
        <begin position="430"/>
        <end position="439"/>
    </location>
</feature>
<feature type="compositionally biased region" description="Polar residues" evidence="7">
    <location>
        <begin position="506"/>
        <end position="543"/>
    </location>
</feature>
<feature type="compositionally biased region" description="Basic and acidic residues" evidence="7">
    <location>
        <begin position="328"/>
        <end position="345"/>
    </location>
</feature>
<comment type="similarity">
    <text evidence="1">Belongs to the cyclin family. Cyclin C subfamily.</text>
</comment>
<comment type="function">
    <text evidence="5">Regulatory subunit of the cyclin-dependent kinase pair (CDK9/cyclin T) complex, also called positive transcription elongation factor B (P-TEFb), which is proposed to facilitate the transition from abortive to production elongation by phosphorylating the CTD (carboxy-terminal domain) of the large subunit of RNA polymerase II (RNAP II).</text>
</comment>
<evidence type="ECO:0000256" key="5">
    <source>
        <dbReference type="ARBA" id="ARBA00056850"/>
    </source>
</evidence>
<dbReference type="SUPFAM" id="SSF47954">
    <property type="entry name" value="Cyclin-like"/>
    <property type="match status" value="2"/>
</dbReference>
<dbReference type="AlphaFoldDB" id="A0AA39M1Z3"/>
<dbReference type="Proteomes" id="UP001175271">
    <property type="component" value="Unassembled WGS sequence"/>
</dbReference>
<protein>
    <recommendedName>
        <fullName evidence="8">Cyclin-like domain-containing protein</fullName>
    </recommendedName>
</protein>
<dbReference type="EMBL" id="JAUCMV010000002">
    <property type="protein sequence ID" value="KAK0417649.1"/>
    <property type="molecule type" value="Genomic_DNA"/>
</dbReference>
<dbReference type="GO" id="GO:0016538">
    <property type="term" value="F:cyclin-dependent protein serine/threonine kinase regulator activity"/>
    <property type="evidence" value="ECO:0007669"/>
    <property type="project" value="InterPro"/>
</dbReference>
<dbReference type="Pfam" id="PF00134">
    <property type="entry name" value="Cyclin_N"/>
    <property type="match status" value="1"/>
</dbReference>
<dbReference type="FunFam" id="1.10.472.10:FF:000181">
    <property type="entry name" value="Protein CBR-CIT-1.1"/>
    <property type="match status" value="1"/>
</dbReference>
<name>A0AA39M1Z3_9BILA</name>
<dbReference type="Pfam" id="PF21797">
    <property type="entry name" value="CycT2-like_C"/>
    <property type="match status" value="1"/>
</dbReference>
<dbReference type="InterPro" id="IPR006671">
    <property type="entry name" value="Cyclin_N"/>
</dbReference>
<feature type="compositionally biased region" description="Polar residues" evidence="7">
    <location>
        <begin position="10"/>
        <end position="20"/>
    </location>
</feature>
<feature type="region of interest" description="Disordered" evidence="7">
    <location>
        <begin position="292"/>
        <end position="563"/>
    </location>
</feature>
<evidence type="ECO:0000256" key="4">
    <source>
        <dbReference type="ARBA" id="ARBA00023163"/>
    </source>
</evidence>
<feature type="domain" description="Cyclin-like" evidence="8">
    <location>
        <begin position="58"/>
        <end position="164"/>
    </location>
</feature>
<proteinExistence type="inferred from homology"/>
<evidence type="ECO:0000256" key="3">
    <source>
        <dbReference type="ARBA" id="ARBA00023127"/>
    </source>
</evidence>
<evidence type="ECO:0000256" key="6">
    <source>
        <dbReference type="RuleBase" id="RU000383"/>
    </source>
</evidence>
<evidence type="ECO:0000256" key="1">
    <source>
        <dbReference type="ARBA" id="ARBA00008638"/>
    </source>
</evidence>
<keyword evidence="3 6" id="KW-0195">Cyclin</keyword>
<dbReference type="InterPro" id="IPR043198">
    <property type="entry name" value="Cyclin/Ssn8"/>
</dbReference>
<sequence>MDPNRVANAMSGSAVSVDRSNQPSRRWFLTEEQIANLPSIKDGLSPEEEIRNRQKAASFITEMVERLNHNVRDRRSRISQLCVCTAMVFMHRFFTVHSMKKLDHRDIAAACLFLAGKSEECPRKLEHIVGIWWRLKFPHQIPLDKSRYNEASQLIVTLENCVLQTLGFDLTVEVPHASILTNMDASKVGKKITETAYWFATDILHITNWGVRFPATTLTCVCIHLACTWAEIEFPPKDPDKPWFRSISSTLTEEELLKLADEFTQIYTNCSESLAIKKFAIRNGVIFDRPLLRNSTSTPATGASSSSDGATPQSGGMLPPPPAPPQLEGKEKRKVDLSEYKERRSNMPNDDGLKQSSSGNAAHPRKSFMPDTSSIKNVPELPPAFGKDGSKMYGKVPPPTSNAMPPSTSDERHRRKEGSSSHQSSSIRHSRFEGDRDRVSQGSSSSSAAAQQPHHRKRTHDRSSTSEHSNGSRLNNENGNHKRSRPSNASDLFGGPLPCSDVTPPSRDSQINNSYDQNSSRVYGNGSTSNGPAVFSGFSSSTKKNNDKAFGASSDDLEDGEIN</sequence>
<evidence type="ECO:0000256" key="7">
    <source>
        <dbReference type="SAM" id="MobiDB-lite"/>
    </source>
</evidence>
<evidence type="ECO:0000259" key="8">
    <source>
        <dbReference type="SMART" id="SM00385"/>
    </source>
</evidence>
<evidence type="ECO:0000313" key="9">
    <source>
        <dbReference type="EMBL" id="KAK0417649.1"/>
    </source>
</evidence>
<dbReference type="PANTHER" id="PTHR10026">
    <property type="entry name" value="CYCLIN"/>
    <property type="match status" value="1"/>
</dbReference>
<keyword evidence="4" id="KW-0804">Transcription</keyword>
<evidence type="ECO:0000313" key="10">
    <source>
        <dbReference type="Proteomes" id="UP001175271"/>
    </source>
</evidence>
<keyword evidence="2" id="KW-0805">Transcription regulation</keyword>
<comment type="caution">
    <text evidence="9">The sequence shown here is derived from an EMBL/GenBank/DDBJ whole genome shotgun (WGS) entry which is preliminary data.</text>
</comment>
<feature type="compositionally biased region" description="Polar residues" evidence="7">
    <location>
        <begin position="466"/>
        <end position="478"/>
    </location>
</feature>
<feature type="compositionally biased region" description="Low complexity" evidence="7">
    <location>
        <begin position="440"/>
        <end position="452"/>
    </location>
</feature>
<dbReference type="InterPro" id="IPR013763">
    <property type="entry name" value="Cyclin-like_dom"/>
</dbReference>
<organism evidence="9 10">
    <name type="scientific">Steinernema hermaphroditum</name>
    <dbReference type="NCBI Taxonomy" id="289476"/>
    <lineage>
        <taxon>Eukaryota</taxon>
        <taxon>Metazoa</taxon>
        <taxon>Ecdysozoa</taxon>
        <taxon>Nematoda</taxon>
        <taxon>Chromadorea</taxon>
        <taxon>Rhabditida</taxon>
        <taxon>Tylenchina</taxon>
        <taxon>Panagrolaimomorpha</taxon>
        <taxon>Strongyloidoidea</taxon>
        <taxon>Steinernematidae</taxon>
        <taxon>Steinernema</taxon>
    </lineage>
</organism>
<dbReference type="Gene3D" id="1.10.472.10">
    <property type="entry name" value="Cyclin-like"/>
    <property type="match status" value="2"/>
</dbReference>
<keyword evidence="10" id="KW-1185">Reference proteome</keyword>
<dbReference type="SMART" id="SM00385">
    <property type="entry name" value="CYCLIN"/>
    <property type="match status" value="1"/>
</dbReference>
<dbReference type="GO" id="GO:0006357">
    <property type="term" value="P:regulation of transcription by RNA polymerase II"/>
    <property type="evidence" value="ECO:0007669"/>
    <property type="project" value="InterPro"/>
</dbReference>
<gene>
    <name evidence="9" type="ORF">QR680_013128</name>
</gene>
<dbReference type="InterPro" id="IPR036915">
    <property type="entry name" value="Cyclin-like_sf"/>
</dbReference>
<evidence type="ECO:0000256" key="2">
    <source>
        <dbReference type="ARBA" id="ARBA00023015"/>
    </source>
</evidence>